<gene>
    <name evidence="2" type="ORF">SAMN02746066_03532</name>
</gene>
<name>A0A1M7M0V7_9FIRM</name>
<dbReference type="EMBL" id="FRCP01000019">
    <property type="protein sequence ID" value="SHM84260.1"/>
    <property type="molecule type" value="Genomic_DNA"/>
</dbReference>
<dbReference type="Proteomes" id="UP000184038">
    <property type="component" value="Unassembled WGS sequence"/>
</dbReference>
<proteinExistence type="predicted"/>
<feature type="coiled-coil region" evidence="1">
    <location>
        <begin position="4"/>
        <end position="31"/>
    </location>
</feature>
<reference evidence="2 3" key="1">
    <citation type="submission" date="2016-11" db="EMBL/GenBank/DDBJ databases">
        <authorList>
            <person name="Jaros S."/>
            <person name="Januszkiewicz K."/>
            <person name="Wedrychowicz H."/>
        </authorList>
    </citation>
    <scope>NUCLEOTIDE SEQUENCE [LARGE SCALE GENOMIC DNA]</scope>
    <source>
        <strain evidence="2 3">DSM 15930</strain>
    </source>
</reference>
<accession>A0A1M7M0V7</accession>
<evidence type="ECO:0000313" key="3">
    <source>
        <dbReference type="Proteomes" id="UP000184038"/>
    </source>
</evidence>
<organism evidence="2 3">
    <name type="scientific">Anaerosporobacter mobilis DSM 15930</name>
    <dbReference type="NCBI Taxonomy" id="1120996"/>
    <lineage>
        <taxon>Bacteria</taxon>
        <taxon>Bacillati</taxon>
        <taxon>Bacillota</taxon>
        <taxon>Clostridia</taxon>
        <taxon>Lachnospirales</taxon>
        <taxon>Lachnospiraceae</taxon>
        <taxon>Anaerosporobacter</taxon>
    </lineage>
</organism>
<dbReference type="AlphaFoldDB" id="A0A1M7M0V7"/>
<protein>
    <submittedName>
        <fullName evidence="2">Uncharacterized protein</fullName>
    </submittedName>
</protein>
<evidence type="ECO:0000256" key="1">
    <source>
        <dbReference type="SAM" id="Coils"/>
    </source>
</evidence>
<sequence>MDFAKSAPNELKELNKKLKSVEAKINNIVEAIMNGISTPSTKQA</sequence>
<evidence type="ECO:0000313" key="2">
    <source>
        <dbReference type="EMBL" id="SHM84260.1"/>
    </source>
</evidence>
<keyword evidence="1" id="KW-0175">Coiled coil</keyword>
<keyword evidence="3" id="KW-1185">Reference proteome</keyword>